<dbReference type="InterPro" id="IPR052343">
    <property type="entry name" value="Retrotransposon-Effector_Assoc"/>
</dbReference>
<protein>
    <recommendedName>
        <fullName evidence="3">RNA-directed DNA polymerase, eukaryota, reverse transcriptase zinc-binding domain protein</fullName>
    </recommendedName>
</protein>
<reference evidence="1" key="1">
    <citation type="journal article" date="2022" name="Int. J. Mol. Sci.">
        <title>Draft Genome of Tanacetum Coccineum: Genomic Comparison of Closely Related Tanacetum-Family Plants.</title>
        <authorList>
            <person name="Yamashiro T."/>
            <person name="Shiraishi A."/>
            <person name="Nakayama K."/>
            <person name="Satake H."/>
        </authorList>
    </citation>
    <scope>NUCLEOTIDE SEQUENCE</scope>
</reference>
<gene>
    <name evidence="1" type="ORF">Tco_0726577</name>
</gene>
<accession>A0ABQ4YI90</accession>
<dbReference type="Proteomes" id="UP001151760">
    <property type="component" value="Unassembled WGS sequence"/>
</dbReference>
<comment type="caution">
    <text evidence="1">The sequence shown here is derived from an EMBL/GenBank/DDBJ whole genome shotgun (WGS) entry which is preliminary data.</text>
</comment>
<evidence type="ECO:0008006" key="3">
    <source>
        <dbReference type="Google" id="ProtNLM"/>
    </source>
</evidence>
<dbReference type="EMBL" id="BQNB010010395">
    <property type="protein sequence ID" value="GJS76696.1"/>
    <property type="molecule type" value="Genomic_DNA"/>
</dbReference>
<evidence type="ECO:0000313" key="1">
    <source>
        <dbReference type="EMBL" id="GJS76696.1"/>
    </source>
</evidence>
<evidence type="ECO:0000313" key="2">
    <source>
        <dbReference type="Proteomes" id="UP001151760"/>
    </source>
</evidence>
<dbReference type="PANTHER" id="PTHR46890:SF48">
    <property type="entry name" value="RNA-DIRECTED DNA POLYMERASE"/>
    <property type="match status" value="1"/>
</dbReference>
<name>A0ABQ4YI90_9ASTR</name>
<organism evidence="1 2">
    <name type="scientific">Tanacetum coccineum</name>
    <dbReference type="NCBI Taxonomy" id="301880"/>
    <lineage>
        <taxon>Eukaryota</taxon>
        <taxon>Viridiplantae</taxon>
        <taxon>Streptophyta</taxon>
        <taxon>Embryophyta</taxon>
        <taxon>Tracheophyta</taxon>
        <taxon>Spermatophyta</taxon>
        <taxon>Magnoliopsida</taxon>
        <taxon>eudicotyledons</taxon>
        <taxon>Gunneridae</taxon>
        <taxon>Pentapetalae</taxon>
        <taxon>asterids</taxon>
        <taxon>campanulids</taxon>
        <taxon>Asterales</taxon>
        <taxon>Asteraceae</taxon>
        <taxon>Asteroideae</taxon>
        <taxon>Anthemideae</taxon>
        <taxon>Anthemidinae</taxon>
        <taxon>Tanacetum</taxon>
    </lineage>
</organism>
<proteinExistence type="predicted"/>
<dbReference type="PANTHER" id="PTHR46890">
    <property type="entry name" value="NON-LTR RETROLELEMENT REVERSE TRANSCRIPTASE-LIKE PROTEIN-RELATED"/>
    <property type="match status" value="1"/>
</dbReference>
<keyword evidence="2" id="KW-1185">Reference proteome</keyword>
<reference evidence="1" key="2">
    <citation type="submission" date="2022-01" db="EMBL/GenBank/DDBJ databases">
        <authorList>
            <person name="Yamashiro T."/>
            <person name="Shiraishi A."/>
            <person name="Satake H."/>
            <person name="Nakayama K."/>
        </authorList>
    </citation>
    <scope>NUCLEOTIDE SEQUENCE</scope>
</reference>
<sequence length="244" mass="27524">MVSSRIMIDMDFPTRLSTEQKEDMECNITREEIKRAVWECGTDKSPRPDGFTFGFYRRFWCVIENDVVEAVKTFFQDATFPKGGNASFIALIPKTINANMVKDFRPITLIGSLYKIIAKILAKRLVSVLGNLVSEVQSTFVDNRQILDGPFILNELIHCYGKLALSVQRVVDSGLFLGITICPSIHLSHLFYADDAVFLGQWSEGNINVIVKVLDCFYRASGLHINMNKSKLIGVFVDNSKIVQ</sequence>